<keyword evidence="10" id="KW-1185">Reference proteome</keyword>
<accession>A0ABW6YFF7</accession>
<evidence type="ECO:0000256" key="5">
    <source>
        <dbReference type="ARBA" id="ARBA00022889"/>
    </source>
</evidence>
<evidence type="ECO:0000313" key="10">
    <source>
        <dbReference type="Proteomes" id="UP001603013"/>
    </source>
</evidence>
<comment type="subcellular location">
    <subcellularLocation>
        <location evidence="1">Secreted</location>
        <location evidence="1">Cell wall</location>
    </subcellularLocation>
</comment>
<keyword evidence="3" id="KW-0964">Secreted</keyword>
<evidence type="ECO:0000256" key="3">
    <source>
        <dbReference type="ARBA" id="ARBA00022525"/>
    </source>
</evidence>
<gene>
    <name evidence="9" type="ORF">ACF05T_21135</name>
</gene>
<dbReference type="RefSeq" id="WP_391935712.1">
    <property type="nucleotide sequence ID" value="NZ_JBIBSM010000011.1"/>
</dbReference>
<keyword evidence="5" id="KW-0130">Cell adhesion</keyword>
<dbReference type="Pfam" id="PF03777">
    <property type="entry name" value="ChpA-C"/>
    <property type="match status" value="1"/>
</dbReference>
<keyword evidence="4" id="KW-0732">Signal</keyword>
<evidence type="ECO:0000256" key="6">
    <source>
        <dbReference type="ARBA" id="ARBA00023087"/>
    </source>
</evidence>
<proteinExistence type="predicted"/>
<evidence type="ECO:0000256" key="1">
    <source>
        <dbReference type="ARBA" id="ARBA00004191"/>
    </source>
</evidence>
<name>A0ABW6YFF7_9ACTN</name>
<organism evidence="9 10">
    <name type="scientific">Streptomyces lateritius</name>
    <dbReference type="NCBI Taxonomy" id="67313"/>
    <lineage>
        <taxon>Bacteria</taxon>
        <taxon>Bacillati</taxon>
        <taxon>Actinomycetota</taxon>
        <taxon>Actinomycetes</taxon>
        <taxon>Kitasatosporales</taxon>
        <taxon>Streptomycetaceae</taxon>
        <taxon>Streptomyces</taxon>
    </lineage>
</organism>
<feature type="domain" description="Chaplin" evidence="8">
    <location>
        <begin position="6"/>
        <end position="46"/>
    </location>
</feature>
<protein>
    <submittedName>
        <fullName evidence="9">Chaplin family protein</fullName>
    </submittedName>
</protein>
<dbReference type="Proteomes" id="UP001603013">
    <property type="component" value="Unassembled WGS sequence"/>
</dbReference>
<sequence>MTCKKAAVVVAGNVVQVPIDAPVNPCGNSVGIIRLLSPAGGDARGNF</sequence>
<evidence type="ECO:0000256" key="2">
    <source>
        <dbReference type="ARBA" id="ARBA00022512"/>
    </source>
</evidence>
<evidence type="ECO:0000313" key="9">
    <source>
        <dbReference type="EMBL" id="MFF8278587.1"/>
    </source>
</evidence>
<evidence type="ECO:0000259" key="8">
    <source>
        <dbReference type="PROSITE" id="PS51884"/>
    </source>
</evidence>
<dbReference type="EMBL" id="JBIBSM010000011">
    <property type="protein sequence ID" value="MFF8278587.1"/>
    <property type="molecule type" value="Genomic_DNA"/>
</dbReference>
<evidence type="ECO:0000256" key="7">
    <source>
        <dbReference type="PROSITE-ProRule" id="PRU01232"/>
    </source>
</evidence>
<evidence type="ECO:0000256" key="4">
    <source>
        <dbReference type="ARBA" id="ARBA00022729"/>
    </source>
</evidence>
<dbReference type="PROSITE" id="PS51884">
    <property type="entry name" value="CHAPLIN"/>
    <property type="match status" value="1"/>
</dbReference>
<keyword evidence="2" id="KW-0134">Cell wall</keyword>
<dbReference type="InterPro" id="IPR005528">
    <property type="entry name" value="ChpA-H"/>
</dbReference>
<comment type="caution">
    <text evidence="9">The sequence shown here is derived from an EMBL/GenBank/DDBJ whole genome shotgun (WGS) entry which is preliminary data.</text>
</comment>
<reference evidence="9 10" key="1">
    <citation type="submission" date="2024-10" db="EMBL/GenBank/DDBJ databases">
        <title>The Natural Products Discovery Center: Release of the First 8490 Sequenced Strains for Exploring Actinobacteria Biosynthetic Diversity.</title>
        <authorList>
            <person name="Kalkreuter E."/>
            <person name="Kautsar S.A."/>
            <person name="Yang D."/>
            <person name="Bader C.D."/>
            <person name="Teijaro C.N."/>
            <person name="Fluegel L."/>
            <person name="Davis C.M."/>
            <person name="Simpson J.R."/>
            <person name="Lauterbach L."/>
            <person name="Steele A.D."/>
            <person name="Gui C."/>
            <person name="Meng S."/>
            <person name="Li G."/>
            <person name="Viehrig K."/>
            <person name="Ye F."/>
            <person name="Su P."/>
            <person name="Kiefer A.F."/>
            <person name="Nichols A."/>
            <person name="Cepeda A.J."/>
            <person name="Yan W."/>
            <person name="Fan B."/>
            <person name="Jiang Y."/>
            <person name="Adhikari A."/>
            <person name="Zheng C.-J."/>
            <person name="Schuster L."/>
            <person name="Cowan T.M."/>
            <person name="Smanski M.J."/>
            <person name="Chevrette M.G."/>
            <person name="De Carvalho L.P.S."/>
            <person name="Shen B."/>
        </authorList>
    </citation>
    <scope>NUCLEOTIDE SEQUENCE [LARGE SCALE GENOMIC DNA]</scope>
    <source>
        <strain evidence="9 10">NPDC015755</strain>
    </source>
</reference>
<keyword evidence="6 7" id="KW-0034">Amyloid</keyword>